<dbReference type="Proteomes" id="UP001189429">
    <property type="component" value="Unassembled WGS sequence"/>
</dbReference>
<name>A0ABN9RQW9_9DINO</name>
<dbReference type="EMBL" id="CAUYUJ010007582">
    <property type="protein sequence ID" value="CAK0821273.1"/>
    <property type="molecule type" value="Genomic_DNA"/>
</dbReference>
<proteinExistence type="predicted"/>
<comment type="caution">
    <text evidence="1">The sequence shown here is derived from an EMBL/GenBank/DDBJ whole genome shotgun (WGS) entry which is preliminary data.</text>
</comment>
<gene>
    <name evidence="1" type="ORF">PCOR1329_LOCUS22634</name>
</gene>
<sequence length="94" mass="10151">MIHLLQKRSVLPSLQDLAAARGEPAREVAGIDCQFCSDPDAVNEEVERLRRMPRPGGGAESAGGLIAIRQPEEAVLESTAAARFYFVDNPFEAA</sequence>
<feature type="non-terminal residue" evidence="1">
    <location>
        <position position="94"/>
    </location>
</feature>
<accession>A0ABN9RQW9</accession>
<keyword evidence="2" id="KW-1185">Reference proteome</keyword>
<evidence type="ECO:0000313" key="2">
    <source>
        <dbReference type="Proteomes" id="UP001189429"/>
    </source>
</evidence>
<organism evidence="1 2">
    <name type="scientific">Prorocentrum cordatum</name>
    <dbReference type="NCBI Taxonomy" id="2364126"/>
    <lineage>
        <taxon>Eukaryota</taxon>
        <taxon>Sar</taxon>
        <taxon>Alveolata</taxon>
        <taxon>Dinophyceae</taxon>
        <taxon>Prorocentrales</taxon>
        <taxon>Prorocentraceae</taxon>
        <taxon>Prorocentrum</taxon>
    </lineage>
</organism>
<protein>
    <submittedName>
        <fullName evidence="1">Uncharacterized protein</fullName>
    </submittedName>
</protein>
<reference evidence="1" key="1">
    <citation type="submission" date="2023-10" db="EMBL/GenBank/DDBJ databases">
        <authorList>
            <person name="Chen Y."/>
            <person name="Shah S."/>
            <person name="Dougan E. K."/>
            <person name="Thang M."/>
            <person name="Chan C."/>
        </authorList>
    </citation>
    <scope>NUCLEOTIDE SEQUENCE [LARGE SCALE GENOMIC DNA]</scope>
</reference>
<evidence type="ECO:0000313" key="1">
    <source>
        <dbReference type="EMBL" id="CAK0821273.1"/>
    </source>
</evidence>